<proteinExistence type="predicted"/>
<dbReference type="STRING" id="1121387.GCA_000429885_01152"/>
<organism evidence="2 3">
    <name type="scientific">Dermatophilus congolensis</name>
    <dbReference type="NCBI Taxonomy" id="1863"/>
    <lineage>
        <taxon>Bacteria</taxon>
        <taxon>Bacillati</taxon>
        <taxon>Actinomycetota</taxon>
        <taxon>Actinomycetes</taxon>
        <taxon>Micrococcales</taxon>
        <taxon>Dermatophilaceae</taxon>
        <taxon>Dermatophilus</taxon>
    </lineage>
</organism>
<reference evidence="2 3" key="1">
    <citation type="submission" date="2017-06" db="EMBL/GenBank/DDBJ databases">
        <authorList>
            <consortium name="Pathogen Informatics"/>
        </authorList>
    </citation>
    <scope>NUCLEOTIDE SEQUENCE [LARGE SCALE GENOMIC DNA]</scope>
    <source>
        <strain evidence="2 3">NCTC13039</strain>
    </source>
</reference>
<sequence>MSRALPVSHDGATMSSFIRKHPRAGSFGAALLLATGSATAPVFTPTSAQAVSGTAARTTNDQSAQTNAGTYKTRSFDYQHGSVFVPQIKKNNVIRGHVVEPVGAPGNRPVIFFLHGFFDTCTNAAKESVSEWPCPQGAREVPNYRGYDYAQKALAAQGYYTVSIDANAVTANDQELPDKGAAARSVVARANLKLLATAASSPSSVSWQGKTAFDLKKTMLIGHSRGGEGVGRTALDSTTNDPWRVAGVLTLAPTNFGRISTPNVPSVSMLPTCDGDVTGLEGQIYTDAPGRYGAGAAFHSSLVLTGGVHNFFNTEWTPGLGVAAGLDDGTRAACPAKTRISAKQQRDAFVTYAGETARAFLLGDRNAQQVLDGRKTAKGAGANSVTALPLGGNRITVMNALGATSTKGLTGTPTDRATWCTAEKCRTDSDRSASPHWLDNDSRNGFALHMPLDQGQAGGIKFAAPTPLQRGDSFEARIVVRGPKAARMKATLLDAQGKELHTAPVNLSRLGGKEPTDQGSHVRDLAQLWRVDLPDGVQGKTLGGIRFTASSASDIAVLDMSIARGQGGMTATPPPAIIEAPTKVVRVNEGNKRHQINVTLPIQGRVTAPAQVGIVTDAAGKDGDKDLSNVSWVQVKPGQQSVNLPFTVEGNTVDDETVRKQIGIETRGPIVVRNPIGLVEVVDDDPDPTFSVIPEQATAKAGGVLEWKIKMNGSTNRSSGLVVQPEPAGAKEILSKELNEATRKAFGIEKATGDVFSKNAQSIDVKFDKKTQTATVRVAAAPGVAGREVKLKLSFTAFNVPDKILTGKIG</sequence>
<evidence type="ECO:0000313" key="3">
    <source>
        <dbReference type="Proteomes" id="UP000242637"/>
    </source>
</evidence>
<accession>A0A239VDD1</accession>
<dbReference type="KEGG" id="dco:SAMEA4475696_0935"/>
<evidence type="ECO:0000256" key="1">
    <source>
        <dbReference type="SAM" id="SignalP"/>
    </source>
</evidence>
<dbReference type="Proteomes" id="UP000242637">
    <property type="component" value="Chromosome 1"/>
</dbReference>
<feature type="signal peptide" evidence="1">
    <location>
        <begin position="1"/>
        <end position="40"/>
    </location>
</feature>
<name>A0A239VDD1_9MICO</name>
<keyword evidence="3" id="KW-1185">Reference proteome</keyword>
<protein>
    <recommendedName>
        <fullName evidence="4">Alpha/beta hydrolase family</fullName>
    </recommendedName>
</protein>
<evidence type="ECO:0008006" key="4">
    <source>
        <dbReference type="Google" id="ProtNLM"/>
    </source>
</evidence>
<feature type="chain" id="PRO_5038654329" description="Alpha/beta hydrolase family" evidence="1">
    <location>
        <begin position="41"/>
        <end position="810"/>
    </location>
</feature>
<dbReference type="InterPro" id="IPR029058">
    <property type="entry name" value="AB_hydrolase_fold"/>
</dbReference>
<keyword evidence="1" id="KW-0732">Signal</keyword>
<dbReference type="Gene3D" id="3.40.50.1820">
    <property type="entry name" value="alpha/beta hydrolase"/>
    <property type="match status" value="1"/>
</dbReference>
<dbReference type="EMBL" id="LT906453">
    <property type="protein sequence ID" value="SNV20165.1"/>
    <property type="molecule type" value="Genomic_DNA"/>
</dbReference>
<dbReference type="SUPFAM" id="SSF53474">
    <property type="entry name" value="alpha/beta-Hydrolases"/>
    <property type="match status" value="1"/>
</dbReference>
<evidence type="ECO:0000313" key="2">
    <source>
        <dbReference type="EMBL" id="SNV20165.1"/>
    </source>
</evidence>
<dbReference type="AlphaFoldDB" id="A0A239VDD1"/>
<gene>
    <name evidence="2" type="ORF">SAMEA4475696_00935</name>
</gene>